<dbReference type="GO" id="GO:0004722">
    <property type="term" value="F:protein serine/threonine phosphatase activity"/>
    <property type="evidence" value="ECO:0007669"/>
    <property type="project" value="UniProtKB-EC"/>
</dbReference>
<comment type="cofactor">
    <cofactor evidence="1">
        <name>Mn(2+)</name>
        <dbReference type="ChEBI" id="CHEBI:29035"/>
    </cofactor>
</comment>
<dbReference type="PROSITE" id="PS00125">
    <property type="entry name" value="SER_THR_PHOSPHATASE"/>
    <property type="match status" value="1"/>
</dbReference>
<dbReference type="SMART" id="SM00156">
    <property type="entry name" value="PP2Ac"/>
    <property type="match status" value="1"/>
</dbReference>
<dbReference type="PRINTS" id="PR00114">
    <property type="entry name" value="STPHPHTASE"/>
</dbReference>
<dbReference type="PANTHER" id="PTHR45619">
    <property type="entry name" value="SERINE/THREONINE-PROTEIN PHOSPHATASE PP2A-RELATED"/>
    <property type="match status" value="1"/>
</dbReference>
<evidence type="ECO:0000259" key="6">
    <source>
        <dbReference type="PROSITE" id="PS00125"/>
    </source>
</evidence>
<dbReference type="WBParaSite" id="L893_g29938.t1">
    <property type="protein sequence ID" value="L893_g29938.t1"/>
    <property type="gene ID" value="L893_g29938"/>
</dbReference>
<dbReference type="EC" id="3.1.3.16" evidence="5"/>
<name>A0A1I7ZU48_9BILA</name>
<dbReference type="GO" id="GO:0046872">
    <property type="term" value="F:metal ion binding"/>
    <property type="evidence" value="ECO:0007669"/>
    <property type="project" value="UniProtKB-KW"/>
</dbReference>
<evidence type="ECO:0000256" key="4">
    <source>
        <dbReference type="ARBA" id="ARBA00023211"/>
    </source>
</evidence>
<evidence type="ECO:0000256" key="5">
    <source>
        <dbReference type="RuleBase" id="RU004273"/>
    </source>
</evidence>
<dbReference type="Proteomes" id="UP000095287">
    <property type="component" value="Unplaced"/>
</dbReference>
<sequence>MTAPVDQHKSAALFDLYGDNRLALSDSKSFLEAGNTVVDPDAWLEQSPVMICGDIHGQFYDLLQLLKTTGEPPNVSLLFLGDYVDRGKFSLETITLLFCLFVRYPDYVTLLRGNHESRRVSETYGFLQEVERKYGGLAVYRDCCELFGKNPVDHFLHTNGVDLIARSHQLVLEGYMENFGRRLCTVWSAPNYTNRTLNKACVLHVDGVNPHYPIFFDAHPVKEQQWPSRDPCPYFL</sequence>
<feature type="domain" description="Serine/threonine specific protein phosphatases" evidence="6">
    <location>
        <begin position="111"/>
        <end position="116"/>
    </location>
</feature>
<keyword evidence="7" id="KW-1185">Reference proteome</keyword>
<dbReference type="SUPFAM" id="SSF56300">
    <property type="entry name" value="Metallo-dependent phosphatases"/>
    <property type="match status" value="1"/>
</dbReference>
<dbReference type="InterPro" id="IPR006186">
    <property type="entry name" value="Ser/Thr-sp_prot-phosphatase"/>
</dbReference>
<comment type="similarity">
    <text evidence="5">Belongs to the PPP phosphatase family.</text>
</comment>
<organism evidence="7 8">
    <name type="scientific">Steinernema glaseri</name>
    <dbReference type="NCBI Taxonomy" id="37863"/>
    <lineage>
        <taxon>Eukaryota</taxon>
        <taxon>Metazoa</taxon>
        <taxon>Ecdysozoa</taxon>
        <taxon>Nematoda</taxon>
        <taxon>Chromadorea</taxon>
        <taxon>Rhabditida</taxon>
        <taxon>Tylenchina</taxon>
        <taxon>Panagrolaimomorpha</taxon>
        <taxon>Strongyloidoidea</taxon>
        <taxon>Steinernematidae</taxon>
        <taxon>Steinernema</taxon>
    </lineage>
</organism>
<evidence type="ECO:0000256" key="2">
    <source>
        <dbReference type="ARBA" id="ARBA00022723"/>
    </source>
</evidence>
<protein>
    <recommendedName>
        <fullName evidence="5">Serine/threonine-protein phosphatase</fullName>
        <ecNumber evidence="5">3.1.3.16</ecNumber>
    </recommendedName>
</protein>
<evidence type="ECO:0000313" key="7">
    <source>
        <dbReference type="Proteomes" id="UP000095287"/>
    </source>
</evidence>
<reference evidence="8" key="1">
    <citation type="submission" date="2016-11" db="UniProtKB">
        <authorList>
            <consortium name="WormBaseParasite"/>
        </authorList>
    </citation>
    <scope>IDENTIFICATION</scope>
</reference>
<accession>A0A1I7ZU48</accession>
<dbReference type="InterPro" id="IPR047129">
    <property type="entry name" value="PPA2-like"/>
</dbReference>
<keyword evidence="2" id="KW-0479">Metal-binding</keyword>
<dbReference type="InterPro" id="IPR029052">
    <property type="entry name" value="Metallo-depent_PP-like"/>
</dbReference>
<dbReference type="Gene3D" id="3.60.21.10">
    <property type="match status" value="2"/>
</dbReference>
<dbReference type="Pfam" id="PF00149">
    <property type="entry name" value="Metallophos"/>
    <property type="match status" value="1"/>
</dbReference>
<keyword evidence="4" id="KW-0464">Manganese</keyword>
<keyword evidence="3 5" id="KW-0378">Hydrolase</keyword>
<dbReference type="AlphaFoldDB" id="A0A1I7ZU48"/>
<dbReference type="InterPro" id="IPR004843">
    <property type="entry name" value="Calcineurin-like_PHP"/>
</dbReference>
<comment type="catalytic activity">
    <reaction evidence="5">
        <text>O-phospho-L-threonyl-[protein] + H2O = L-threonyl-[protein] + phosphate</text>
        <dbReference type="Rhea" id="RHEA:47004"/>
        <dbReference type="Rhea" id="RHEA-COMP:11060"/>
        <dbReference type="Rhea" id="RHEA-COMP:11605"/>
        <dbReference type="ChEBI" id="CHEBI:15377"/>
        <dbReference type="ChEBI" id="CHEBI:30013"/>
        <dbReference type="ChEBI" id="CHEBI:43474"/>
        <dbReference type="ChEBI" id="CHEBI:61977"/>
        <dbReference type="EC" id="3.1.3.16"/>
    </reaction>
</comment>
<proteinExistence type="inferred from homology"/>
<evidence type="ECO:0000256" key="3">
    <source>
        <dbReference type="ARBA" id="ARBA00022801"/>
    </source>
</evidence>
<evidence type="ECO:0000256" key="1">
    <source>
        <dbReference type="ARBA" id="ARBA00001936"/>
    </source>
</evidence>
<evidence type="ECO:0000313" key="8">
    <source>
        <dbReference type="WBParaSite" id="L893_g29938.t1"/>
    </source>
</evidence>